<reference evidence="1 2" key="1">
    <citation type="journal article" date="2019" name="Int. J. Syst. Evol. Microbiol.">
        <title>The Global Catalogue of Microorganisms (GCM) 10K type strain sequencing project: providing services to taxonomists for standard genome sequencing and annotation.</title>
        <authorList>
            <consortium name="The Broad Institute Genomics Platform"/>
            <consortium name="The Broad Institute Genome Sequencing Center for Infectious Disease"/>
            <person name="Wu L."/>
            <person name="Ma J."/>
        </authorList>
    </citation>
    <scope>NUCLEOTIDE SEQUENCE [LARGE SCALE GENOMIC DNA]</scope>
    <source>
        <strain evidence="1 2">JCM 14368</strain>
    </source>
</reference>
<name>A0ABN1BRL5_9DEIO</name>
<dbReference type="EMBL" id="BAAADB010000007">
    <property type="protein sequence ID" value="GAA0504159.1"/>
    <property type="molecule type" value="Genomic_DNA"/>
</dbReference>
<sequence length="99" mass="10136">MGRGARGARAGVVAAARLAAGPGGLISPVASATSGGAFLSFSAAQLSESQPLGPSGLCRPFNRSPYDTDSVCFVDNPERHRVVNSTSGTRFSPTRIRSD</sequence>
<protein>
    <recommendedName>
        <fullName evidence="3">Secreted protein</fullName>
    </recommendedName>
</protein>
<dbReference type="Proteomes" id="UP001500191">
    <property type="component" value="Unassembled WGS sequence"/>
</dbReference>
<keyword evidence="2" id="KW-1185">Reference proteome</keyword>
<organism evidence="1 2">
    <name type="scientific">Deinococcus depolymerans</name>
    <dbReference type="NCBI Taxonomy" id="392408"/>
    <lineage>
        <taxon>Bacteria</taxon>
        <taxon>Thermotogati</taxon>
        <taxon>Deinococcota</taxon>
        <taxon>Deinococci</taxon>
        <taxon>Deinococcales</taxon>
        <taxon>Deinococcaceae</taxon>
        <taxon>Deinococcus</taxon>
    </lineage>
</organism>
<comment type="caution">
    <text evidence="1">The sequence shown here is derived from an EMBL/GenBank/DDBJ whole genome shotgun (WGS) entry which is preliminary data.</text>
</comment>
<evidence type="ECO:0000313" key="1">
    <source>
        <dbReference type="EMBL" id="GAA0504159.1"/>
    </source>
</evidence>
<evidence type="ECO:0008006" key="3">
    <source>
        <dbReference type="Google" id="ProtNLM"/>
    </source>
</evidence>
<gene>
    <name evidence="1" type="ORF">GCM10008937_09690</name>
</gene>
<proteinExistence type="predicted"/>
<evidence type="ECO:0000313" key="2">
    <source>
        <dbReference type="Proteomes" id="UP001500191"/>
    </source>
</evidence>
<accession>A0ABN1BRL5</accession>